<dbReference type="Proteomes" id="UP000828390">
    <property type="component" value="Unassembled WGS sequence"/>
</dbReference>
<evidence type="ECO:0000313" key="1">
    <source>
        <dbReference type="EMBL" id="KAH3850176.1"/>
    </source>
</evidence>
<comment type="caution">
    <text evidence="1">The sequence shown here is derived from an EMBL/GenBank/DDBJ whole genome shotgun (WGS) entry which is preliminary data.</text>
</comment>
<keyword evidence="2" id="KW-1185">Reference proteome</keyword>
<evidence type="ECO:0000313" key="2">
    <source>
        <dbReference type="Proteomes" id="UP000828390"/>
    </source>
</evidence>
<protein>
    <submittedName>
        <fullName evidence="1">Uncharacterized protein</fullName>
    </submittedName>
</protein>
<reference evidence="1" key="2">
    <citation type="submission" date="2020-11" db="EMBL/GenBank/DDBJ databases">
        <authorList>
            <person name="McCartney M.A."/>
            <person name="Auch B."/>
            <person name="Kono T."/>
            <person name="Mallez S."/>
            <person name="Becker A."/>
            <person name="Gohl D.M."/>
            <person name="Silverstein K.A.T."/>
            <person name="Koren S."/>
            <person name="Bechman K.B."/>
            <person name="Herman A."/>
            <person name="Abrahante J.E."/>
            <person name="Garbe J."/>
        </authorList>
    </citation>
    <scope>NUCLEOTIDE SEQUENCE</scope>
    <source>
        <strain evidence="1">Duluth1</strain>
        <tissue evidence="1">Whole animal</tissue>
    </source>
</reference>
<name>A0A9D4L215_DREPO</name>
<dbReference type="EMBL" id="JAIWYP010000003">
    <property type="protein sequence ID" value="KAH3850176.1"/>
    <property type="molecule type" value="Genomic_DNA"/>
</dbReference>
<proteinExistence type="predicted"/>
<organism evidence="1 2">
    <name type="scientific">Dreissena polymorpha</name>
    <name type="common">Zebra mussel</name>
    <name type="synonym">Mytilus polymorpha</name>
    <dbReference type="NCBI Taxonomy" id="45954"/>
    <lineage>
        <taxon>Eukaryota</taxon>
        <taxon>Metazoa</taxon>
        <taxon>Spiralia</taxon>
        <taxon>Lophotrochozoa</taxon>
        <taxon>Mollusca</taxon>
        <taxon>Bivalvia</taxon>
        <taxon>Autobranchia</taxon>
        <taxon>Heteroconchia</taxon>
        <taxon>Euheterodonta</taxon>
        <taxon>Imparidentia</taxon>
        <taxon>Neoheterodontei</taxon>
        <taxon>Myida</taxon>
        <taxon>Dreissenoidea</taxon>
        <taxon>Dreissenidae</taxon>
        <taxon>Dreissena</taxon>
    </lineage>
</organism>
<sequence length="54" mass="5962">MKSGVSKRSSLAEMFLVLAIINDVSNLCQVLDLVTLLKVAHIKVDKVPRVRLSL</sequence>
<reference evidence="1" key="1">
    <citation type="journal article" date="2019" name="bioRxiv">
        <title>The Genome of the Zebra Mussel, Dreissena polymorpha: A Resource for Invasive Species Research.</title>
        <authorList>
            <person name="McCartney M.A."/>
            <person name="Auch B."/>
            <person name="Kono T."/>
            <person name="Mallez S."/>
            <person name="Zhang Y."/>
            <person name="Obille A."/>
            <person name="Becker A."/>
            <person name="Abrahante J.E."/>
            <person name="Garbe J."/>
            <person name="Badalamenti J.P."/>
            <person name="Herman A."/>
            <person name="Mangelson H."/>
            <person name="Liachko I."/>
            <person name="Sullivan S."/>
            <person name="Sone E.D."/>
            <person name="Koren S."/>
            <person name="Silverstein K.A.T."/>
            <person name="Beckman K.B."/>
            <person name="Gohl D.M."/>
        </authorList>
    </citation>
    <scope>NUCLEOTIDE SEQUENCE</scope>
    <source>
        <strain evidence="1">Duluth1</strain>
        <tissue evidence="1">Whole animal</tissue>
    </source>
</reference>
<dbReference type="AlphaFoldDB" id="A0A9D4L215"/>
<accession>A0A9D4L215</accession>
<gene>
    <name evidence="1" type="ORF">DPMN_092582</name>
</gene>